<dbReference type="InterPro" id="IPR020846">
    <property type="entry name" value="MFS_dom"/>
</dbReference>
<dbReference type="PROSITE" id="PS00216">
    <property type="entry name" value="SUGAR_TRANSPORT_1"/>
    <property type="match status" value="1"/>
</dbReference>
<gene>
    <name evidence="8" type="ORF">I303_103261</name>
</gene>
<evidence type="ECO:0000259" key="7">
    <source>
        <dbReference type="PROSITE" id="PS50850"/>
    </source>
</evidence>
<keyword evidence="4 6" id="KW-1133">Transmembrane helix</keyword>
<evidence type="ECO:0000256" key="4">
    <source>
        <dbReference type="ARBA" id="ARBA00022989"/>
    </source>
</evidence>
<dbReference type="InterPro" id="IPR050360">
    <property type="entry name" value="MFS_Sugar_Transporters"/>
</dbReference>
<dbReference type="InterPro" id="IPR036259">
    <property type="entry name" value="MFS_trans_sf"/>
</dbReference>
<feature type="transmembrane region" description="Helical" evidence="6">
    <location>
        <begin position="307"/>
        <end position="330"/>
    </location>
</feature>
<dbReference type="RefSeq" id="XP_065824800.1">
    <property type="nucleotide sequence ID" value="XM_065968728.1"/>
</dbReference>
<name>A0AAJ8KN90_9TREE</name>
<proteinExistence type="inferred from homology"/>
<evidence type="ECO:0000313" key="9">
    <source>
        <dbReference type="Proteomes" id="UP000078595"/>
    </source>
</evidence>
<organism evidence="8 9">
    <name type="scientific">Kwoniella dejecticola CBS 10117</name>
    <dbReference type="NCBI Taxonomy" id="1296121"/>
    <lineage>
        <taxon>Eukaryota</taxon>
        <taxon>Fungi</taxon>
        <taxon>Dikarya</taxon>
        <taxon>Basidiomycota</taxon>
        <taxon>Agaricomycotina</taxon>
        <taxon>Tremellomycetes</taxon>
        <taxon>Tremellales</taxon>
        <taxon>Cryptococcaceae</taxon>
        <taxon>Kwoniella</taxon>
    </lineage>
</organism>
<keyword evidence="9" id="KW-1185">Reference proteome</keyword>
<dbReference type="GeneID" id="28966983"/>
<feature type="transmembrane region" description="Helical" evidence="6">
    <location>
        <begin position="342"/>
        <end position="364"/>
    </location>
</feature>
<keyword evidence="5 6" id="KW-0472">Membrane</keyword>
<dbReference type="InterPro" id="IPR005829">
    <property type="entry name" value="Sugar_transporter_CS"/>
</dbReference>
<feature type="transmembrane region" description="Helical" evidence="6">
    <location>
        <begin position="117"/>
        <end position="137"/>
    </location>
</feature>
<dbReference type="PANTHER" id="PTHR48022">
    <property type="entry name" value="PLASTIDIC GLUCOSE TRANSPORTER 4"/>
    <property type="match status" value="1"/>
</dbReference>
<evidence type="ECO:0000256" key="3">
    <source>
        <dbReference type="ARBA" id="ARBA00022692"/>
    </source>
</evidence>
<evidence type="ECO:0000313" key="8">
    <source>
        <dbReference type="EMBL" id="WWC60685.1"/>
    </source>
</evidence>
<keyword evidence="3 6" id="KW-0812">Transmembrane</keyword>
<dbReference type="GO" id="GO:0016020">
    <property type="term" value="C:membrane"/>
    <property type="evidence" value="ECO:0007669"/>
    <property type="project" value="UniProtKB-SubCell"/>
</dbReference>
<sequence>MSVKAGWKQTTPFLVFCVIAYAWGDLMFGIDTGSFGSLQVLPAWLKDFGHLDPATGKYSNPTSRTSIMNSVVFAGKLVGTMLFEPIAERLGYKYTMYITALIQFVALIIELTAKNWVVFTVGRIIAYLSVGIVENCVPSYISEISPAGVRGFMSGTMTVLVTVGNLWGAGMSRIFATETRRIGWIIPVAIQFLPALGILVLVPFTPESPRWLITGLLFWFYQSTGVQFVNIYGPTFYTQMGWGKMAFTYSVIAQACGIVATIVGIVVIDHFGRRPPIILGSFVCIIFNALIAGLGSKKNPSVTEGHAVIASTVMVLVGSKMFQCVSFLMASEIGGKSMRKKFMGYGTSVDVLSAFVFTFCLPYLLKKPGANLGPKVGWLIAGDSLFAFIFSVFYVPEIAGRSLEEMDELFEMRLWAWQFKNAETSGVGRRIAQLEAGHTTGDKMEMDEYIEDSKKLEKQRVEVGQRQS</sequence>
<dbReference type="EMBL" id="CP144532">
    <property type="protein sequence ID" value="WWC60685.1"/>
    <property type="molecule type" value="Genomic_DNA"/>
</dbReference>
<dbReference type="Gene3D" id="1.20.1250.20">
    <property type="entry name" value="MFS general substrate transporter like domains"/>
    <property type="match status" value="2"/>
</dbReference>
<evidence type="ECO:0000256" key="6">
    <source>
        <dbReference type="SAM" id="Phobius"/>
    </source>
</evidence>
<dbReference type="Proteomes" id="UP000078595">
    <property type="component" value="Chromosome 3"/>
</dbReference>
<dbReference type="GO" id="GO:0005351">
    <property type="term" value="F:carbohydrate:proton symporter activity"/>
    <property type="evidence" value="ECO:0007669"/>
    <property type="project" value="TreeGrafter"/>
</dbReference>
<feature type="transmembrane region" description="Helical" evidence="6">
    <location>
        <begin position="245"/>
        <end position="268"/>
    </location>
</feature>
<feature type="transmembrane region" description="Helical" evidence="6">
    <location>
        <begin position="149"/>
        <end position="170"/>
    </location>
</feature>
<evidence type="ECO:0000256" key="5">
    <source>
        <dbReference type="ARBA" id="ARBA00023136"/>
    </source>
</evidence>
<reference evidence="8" key="2">
    <citation type="submission" date="2024-02" db="EMBL/GenBank/DDBJ databases">
        <title>Comparative genomics of Cryptococcus and Kwoniella reveals pathogenesis evolution and contrasting modes of karyotype evolution via chromosome fusion or intercentromeric recombination.</title>
        <authorList>
            <person name="Coelho M.A."/>
            <person name="David-Palma M."/>
            <person name="Shea T."/>
            <person name="Bowers K."/>
            <person name="McGinley-Smith S."/>
            <person name="Mohammad A.W."/>
            <person name="Gnirke A."/>
            <person name="Yurkov A.M."/>
            <person name="Nowrousian M."/>
            <person name="Sun S."/>
            <person name="Cuomo C.A."/>
            <person name="Heitman J."/>
        </authorList>
    </citation>
    <scope>NUCLEOTIDE SEQUENCE</scope>
    <source>
        <strain evidence="8">CBS 10117</strain>
    </source>
</reference>
<feature type="transmembrane region" description="Helical" evidence="6">
    <location>
        <begin position="12"/>
        <end position="30"/>
    </location>
</feature>
<dbReference type="PROSITE" id="PS50850">
    <property type="entry name" value="MFS"/>
    <property type="match status" value="1"/>
</dbReference>
<feature type="transmembrane region" description="Helical" evidence="6">
    <location>
        <begin position="94"/>
        <end position="111"/>
    </location>
</feature>
<comment type="subcellular location">
    <subcellularLocation>
        <location evidence="1">Membrane</location>
        <topology evidence="1">Multi-pass membrane protein</topology>
    </subcellularLocation>
</comment>
<accession>A0AAJ8KN90</accession>
<comment type="similarity">
    <text evidence="2">Belongs to the major facilitator superfamily. Sugar transporter (TC 2.A.1.1) family.</text>
</comment>
<reference evidence="8" key="1">
    <citation type="submission" date="2013-07" db="EMBL/GenBank/DDBJ databases">
        <authorList>
            <consortium name="The Broad Institute Genome Sequencing Platform"/>
            <person name="Cuomo C."/>
            <person name="Litvintseva A."/>
            <person name="Chen Y."/>
            <person name="Heitman J."/>
            <person name="Sun S."/>
            <person name="Springer D."/>
            <person name="Dromer F."/>
            <person name="Young S.K."/>
            <person name="Zeng Q."/>
            <person name="Gargeya S."/>
            <person name="Fitzgerald M."/>
            <person name="Abouelleil A."/>
            <person name="Alvarado L."/>
            <person name="Berlin A.M."/>
            <person name="Chapman S.B."/>
            <person name="Dewar J."/>
            <person name="Goldberg J."/>
            <person name="Griggs A."/>
            <person name="Gujja S."/>
            <person name="Hansen M."/>
            <person name="Howarth C."/>
            <person name="Imamovic A."/>
            <person name="Larimer J."/>
            <person name="McCowan C."/>
            <person name="Murphy C."/>
            <person name="Pearson M."/>
            <person name="Priest M."/>
            <person name="Roberts A."/>
            <person name="Saif S."/>
            <person name="Shea T."/>
            <person name="Sykes S."/>
            <person name="Wortman J."/>
            <person name="Nusbaum C."/>
            <person name="Birren B."/>
        </authorList>
    </citation>
    <scope>NUCLEOTIDE SEQUENCE</scope>
    <source>
        <strain evidence="8">CBS 10117</strain>
    </source>
</reference>
<dbReference type="SUPFAM" id="SSF103473">
    <property type="entry name" value="MFS general substrate transporter"/>
    <property type="match status" value="1"/>
</dbReference>
<dbReference type="PANTHER" id="PTHR48022:SF2">
    <property type="entry name" value="PLASTIDIC GLUCOSE TRANSPORTER 4"/>
    <property type="match status" value="1"/>
</dbReference>
<feature type="transmembrane region" description="Helical" evidence="6">
    <location>
        <begin position="211"/>
        <end position="233"/>
    </location>
</feature>
<protein>
    <recommendedName>
        <fullName evidence="7">Major facilitator superfamily (MFS) profile domain-containing protein</fullName>
    </recommendedName>
</protein>
<evidence type="ECO:0000256" key="2">
    <source>
        <dbReference type="ARBA" id="ARBA00010992"/>
    </source>
</evidence>
<dbReference type="InterPro" id="IPR005828">
    <property type="entry name" value="MFS_sugar_transport-like"/>
</dbReference>
<dbReference type="KEGG" id="kdj:28966983"/>
<feature type="transmembrane region" description="Helical" evidence="6">
    <location>
        <begin position="182"/>
        <end position="204"/>
    </location>
</feature>
<dbReference type="Pfam" id="PF00083">
    <property type="entry name" value="Sugar_tr"/>
    <property type="match status" value="2"/>
</dbReference>
<evidence type="ECO:0000256" key="1">
    <source>
        <dbReference type="ARBA" id="ARBA00004141"/>
    </source>
</evidence>
<dbReference type="AlphaFoldDB" id="A0AAJ8KN90"/>
<feature type="transmembrane region" description="Helical" evidence="6">
    <location>
        <begin position="277"/>
        <end position="295"/>
    </location>
</feature>
<feature type="domain" description="Major facilitator superfamily (MFS) profile" evidence="7">
    <location>
        <begin position="17"/>
        <end position="468"/>
    </location>
</feature>
<feature type="transmembrane region" description="Helical" evidence="6">
    <location>
        <begin position="376"/>
        <end position="396"/>
    </location>
</feature>